<dbReference type="AlphaFoldDB" id="A0A1I8PIF1"/>
<dbReference type="STRING" id="35570.A0A1I8PIF1"/>
<organism evidence="1 2">
    <name type="scientific">Stomoxys calcitrans</name>
    <name type="common">Stable fly</name>
    <name type="synonym">Conops calcitrans</name>
    <dbReference type="NCBI Taxonomy" id="35570"/>
    <lineage>
        <taxon>Eukaryota</taxon>
        <taxon>Metazoa</taxon>
        <taxon>Ecdysozoa</taxon>
        <taxon>Arthropoda</taxon>
        <taxon>Hexapoda</taxon>
        <taxon>Insecta</taxon>
        <taxon>Pterygota</taxon>
        <taxon>Neoptera</taxon>
        <taxon>Endopterygota</taxon>
        <taxon>Diptera</taxon>
        <taxon>Brachycera</taxon>
        <taxon>Muscomorpha</taxon>
        <taxon>Muscoidea</taxon>
        <taxon>Muscidae</taxon>
        <taxon>Stomoxys</taxon>
    </lineage>
</organism>
<dbReference type="VEuPathDB" id="VectorBase:SCAU008391"/>
<sequence length="394" mass="45413">MTVLITRYPKEQNLYTGMSLSNFVQRLLDKRCVAFVGDSDSYLLLDGEKGEGHKSYPNVGQPNENGPLILKNCLSYDEVKLSALLSISSLSELLNDGNRFNNGIPEKNLTKIEREGVVMGIIGARFERPLFMEYQDVIISSDQNVAHRGYGYEESESEDTAKDDVNLKRMLEYRKLWRKFYQEKDFLYHKTPSDKQRFAFCKMSDTNAEIFDNILMKKRYTITFDTLLLEAQSRAEECNKQAYIHIVGIGLGVWKKASHQTEIFLETFSQRVRHLLPKLNNIGVLNFSWFHKTEWHDLKDKGFIESPSHPLGGILTFMNKRNPAEKLKADYENMLLIISYAWDGNALPGNEFWFGSLNGSNDPSTACSTLITELHNPHINQQWHRARRQLSTSF</sequence>
<name>A0A1I8PIF1_STOCA</name>
<proteinExistence type="predicted"/>
<reference evidence="1" key="1">
    <citation type="submission" date="2020-05" db="UniProtKB">
        <authorList>
            <consortium name="EnsemblMetazoa"/>
        </authorList>
    </citation>
    <scope>IDENTIFICATION</scope>
    <source>
        <strain evidence="1">USDA</strain>
    </source>
</reference>
<dbReference type="Pfam" id="PF16062">
    <property type="entry name" value="MavL-like"/>
    <property type="match status" value="1"/>
</dbReference>
<keyword evidence="2" id="KW-1185">Reference proteome</keyword>
<evidence type="ECO:0000313" key="2">
    <source>
        <dbReference type="Proteomes" id="UP000095300"/>
    </source>
</evidence>
<evidence type="ECO:0000313" key="1">
    <source>
        <dbReference type="EnsemblMetazoa" id="SCAU008391-PA"/>
    </source>
</evidence>
<dbReference type="InterPro" id="IPR032063">
    <property type="entry name" value="MavL-like"/>
</dbReference>
<gene>
    <name evidence="1" type="primary">106092099</name>
</gene>
<accession>A0A1I8PIF1</accession>
<dbReference type="EnsemblMetazoa" id="SCAU008391-RA">
    <property type="protein sequence ID" value="SCAU008391-PA"/>
    <property type="gene ID" value="SCAU008391"/>
</dbReference>
<dbReference type="Proteomes" id="UP000095300">
    <property type="component" value="Unassembled WGS sequence"/>
</dbReference>
<protein>
    <submittedName>
        <fullName evidence="1">Uncharacterized protein</fullName>
    </submittedName>
</protein>